<dbReference type="SMART" id="SM00091">
    <property type="entry name" value="PAS"/>
    <property type="match status" value="2"/>
</dbReference>
<name>A0A377HS01_GRIHO</name>
<dbReference type="GO" id="GO:0071111">
    <property type="term" value="F:cyclic-guanylate-specific phosphodiesterase activity"/>
    <property type="evidence" value="ECO:0007669"/>
    <property type="project" value="UniProtKB-EC"/>
</dbReference>
<dbReference type="InterPro" id="IPR013656">
    <property type="entry name" value="PAS_4"/>
</dbReference>
<accession>A0A377HS01</accession>
<organism evidence="5 6">
    <name type="scientific">Grimontia hollisae</name>
    <name type="common">Vibrio hollisae</name>
    <dbReference type="NCBI Taxonomy" id="673"/>
    <lineage>
        <taxon>Bacteria</taxon>
        <taxon>Pseudomonadati</taxon>
        <taxon>Pseudomonadota</taxon>
        <taxon>Gammaproteobacteria</taxon>
        <taxon>Vibrionales</taxon>
        <taxon>Vibrionaceae</taxon>
        <taxon>Grimontia</taxon>
    </lineage>
</organism>
<dbReference type="Gene3D" id="3.40.50.2300">
    <property type="match status" value="2"/>
</dbReference>
<dbReference type="Gene3D" id="3.30.70.270">
    <property type="match status" value="1"/>
</dbReference>
<keyword evidence="5" id="KW-0378">Hydrolase</keyword>
<evidence type="ECO:0000256" key="1">
    <source>
        <dbReference type="SAM" id="Phobius"/>
    </source>
</evidence>
<feature type="domain" description="PAS" evidence="2">
    <location>
        <begin position="518"/>
        <end position="569"/>
    </location>
</feature>
<gene>
    <name evidence="5" type="primary">gmr_2</name>
    <name evidence="5" type="ORF">NCTC11645_02946</name>
</gene>
<reference evidence="5 6" key="1">
    <citation type="submission" date="2018-06" db="EMBL/GenBank/DDBJ databases">
        <authorList>
            <consortium name="Pathogen Informatics"/>
            <person name="Doyle S."/>
        </authorList>
    </citation>
    <scope>NUCLEOTIDE SEQUENCE [LARGE SCALE GENOMIC DNA]</scope>
    <source>
        <strain evidence="5 6">NCTC11645</strain>
    </source>
</reference>
<evidence type="ECO:0000313" key="5">
    <source>
        <dbReference type="EMBL" id="STO58502.1"/>
    </source>
</evidence>
<proteinExistence type="predicted"/>
<dbReference type="PANTHER" id="PTHR44757:SF4">
    <property type="entry name" value="DIGUANYLATE CYCLASE DGCE-RELATED"/>
    <property type="match status" value="1"/>
</dbReference>
<feature type="domain" description="EAL" evidence="3">
    <location>
        <begin position="815"/>
        <end position="1071"/>
    </location>
</feature>
<dbReference type="EMBL" id="UGHD01000002">
    <property type="protein sequence ID" value="STO58502.1"/>
    <property type="molecule type" value="Genomic_DNA"/>
</dbReference>
<keyword evidence="1" id="KW-0472">Membrane</keyword>
<dbReference type="InterPro" id="IPR001633">
    <property type="entry name" value="EAL_dom"/>
</dbReference>
<dbReference type="AlphaFoldDB" id="A0A377HS01"/>
<evidence type="ECO:0000259" key="2">
    <source>
        <dbReference type="PROSITE" id="PS50112"/>
    </source>
</evidence>
<dbReference type="Gene3D" id="3.30.450.20">
    <property type="entry name" value="PAS domain"/>
    <property type="match status" value="2"/>
</dbReference>
<dbReference type="Gene3D" id="3.20.20.450">
    <property type="entry name" value="EAL domain"/>
    <property type="match status" value="1"/>
</dbReference>
<dbReference type="InterPro" id="IPR035965">
    <property type="entry name" value="PAS-like_dom_sf"/>
</dbReference>
<dbReference type="NCBIfam" id="TIGR00229">
    <property type="entry name" value="sensory_box"/>
    <property type="match status" value="1"/>
</dbReference>
<evidence type="ECO:0000259" key="4">
    <source>
        <dbReference type="PROSITE" id="PS50887"/>
    </source>
</evidence>
<dbReference type="SUPFAM" id="SSF55785">
    <property type="entry name" value="PYP-like sensor domain (PAS domain)"/>
    <property type="match status" value="2"/>
</dbReference>
<dbReference type="InterPro" id="IPR043128">
    <property type="entry name" value="Rev_trsase/Diguanyl_cyclase"/>
</dbReference>
<dbReference type="SUPFAM" id="SSF141868">
    <property type="entry name" value="EAL domain-like"/>
    <property type="match status" value="1"/>
</dbReference>
<evidence type="ECO:0000313" key="6">
    <source>
        <dbReference type="Proteomes" id="UP000254512"/>
    </source>
</evidence>
<dbReference type="Pfam" id="PF00563">
    <property type="entry name" value="EAL"/>
    <property type="match status" value="1"/>
</dbReference>
<dbReference type="CDD" id="cd01948">
    <property type="entry name" value="EAL"/>
    <property type="match status" value="1"/>
</dbReference>
<evidence type="ECO:0000259" key="3">
    <source>
        <dbReference type="PROSITE" id="PS50883"/>
    </source>
</evidence>
<dbReference type="InterPro" id="IPR000160">
    <property type="entry name" value="GGDEF_dom"/>
</dbReference>
<dbReference type="NCBIfam" id="TIGR00254">
    <property type="entry name" value="GGDEF"/>
    <property type="match status" value="1"/>
</dbReference>
<keyword evidence="1" id="KW-1133">Transmembrane helix</keyword>
<dbReference type="PROSITE" id="PS50112">
    <property type="entry name" value="PAS"/>
    <property type="match status" value="1"/>
</dbReference>
<protein>
    <submittedName>
        <fullName evidence="5">Cyclic di-GMP phosphodiesterase Gmr</fullName>
        <ecNumber evidence="5">3.1.4.52</ecNumber>
    </submittedName>
</protein>
<dbReference type="PROSITE" id="PS50887">
    <property type="entry name" value="GGDEF"/>
    <property type="match status" value="1"/>
</dbReference>
<dbReference type="SUPFAM" id="SSF55073">
    <property type="entry name" value="Nucleotide cyclase"/>
    <property type="match status" value="1"/>
</dbReference>
<dbReference type="InterPro" id="IPR029787">
    <property type="entry name" value="Nucleotide_cyclase"/>
</dbReference>
<feature type="domain" description="GGDEF" evidence="4">
    <location>
        <begin position="671"/>
        <end position="804"/>
    </location>
</feature>
<dbReference type="Pfam" id="PF13426">
    <property type="entry name" value="PAS_9"/>
    <property type="match status" value="1"/>
</dbReference>
<dbReference type="Pfam" id="PF08448">
    <property type="entry name" value="PAS_4"/>
    <property type="match status" value="1"/>
</dbReference>
<feature type="transmembrane region" description="Helical" evidence="1">
    <location>
        <begin position="31"/>
        <end position="51"/>
    </location>
</feature>
<dbReference type="Proteomes" id="UP000254512">
    <property type="component" value="Unassembled WGS sequence"/>
</dbReference>
<sequence>MKLDQLIAFPIPCLITVTGLRKLYVITMCQILKWLILSVLFFQTGVVFAAYKVLAIHSYHPDFFWTESLVNGIEQGVQGKNIEVEHTYLDTKRIQSFDYHIELKRLYLARFQQHHYDAILTTDNAALWLVNELADEIGTIPVVFSGLNSTGSGLYDNIEMLSGVEELINVPDNVALIKQLHPKTERVWIALDDAYSSRQYWQAIDRQLKAFPAQGVEIRRLHQISFDGLVEKVGTLEDGDVVLFVSFFKDANGAFMEHGDLLIQVIASTKVPVYGANSFMLPYGVIGGIMVDATHHGEVQAGLLVEALESGSMSAIVVDANQMMFEYAAAREHQIDVGQFPDAVIVNKPPPFWQANRDAILSSLAMMAIALVIIGILAKHMNRQKQGERALAQSRALFKGVFDQSHQYIALLDNHGRVVSANGAFQRLFPEHASRGFLPLCRWPEWLSGDRLKIHLESLIEGQVSRFEVCLLSDQQNEVILDVALKALPEHSHADAQILFEARDISQRKLAEQKLQRSEVEYRMLYEQQPVMLLTIDQQSRIQSVNQCATEWLGFSKHHMLGHKVTDFYADGSPPPRSLLNGKQRERFGIRRREIRYRTSDGNERWVRESVRSTLVQSQLLLVGEDITENRRMEQQLRYQAQHDFLTGLLNRNCFEARLVDVLGALKENGVVHALFYIDLDQFRVINDTVGHEAGDEALKQTAQILRESLPIGATLARLGGDEFAVICYDCNEQQALEQGKRILDTLSELDFYWKNTRLALGCSVGIRMLDKTASTPQQVHAQADTACYAAKHEGRSRVHLYRPDDQELRRHEREMSFVSKIHEALAEDRFEVYAQPIVSVNANLEEKLYFEVLVRMRDKEGNYVPPGQFIPAAERFNMAHMIDKRVIEKTLGWFDRHPEHVDVVGMVSINLSGRSMSDEGFIHFLLEALKTSTIPSSSISLEITETAAIGNLSDAIGLFTKLKQLGCSIALDDFGSGLSSFGYLKRLPVDIIKIDGQFVRDIADDEADYVMVRAIHELATQMGKKTVAEFVENDAILMRLCSLGVDYAQGYHFSVPKPMEEVILTESARLSAVVTDRVEA</sequence>
<dbReference type="InterPro" id="IPR052155">
    <property type="entry name" value="Biofilm_reg_signaling"/>
</dbReference>
<dbReference type="Pfam" id="PF00990">
    <property type="entry name" value="GGDEF"/>
    <property type="match status" value="1"/>
</dbReference>
<dbReference type="InterPro" id="IPR000014">
    <property type="entry name" value="PAS"/>
</dbReference>
<dbReference type="PANTHER" id="PTHR44757">
    <property type="entry name" value="DIGUANYLATE CYCLASE DGCP"/>
    <property type="match status" value="1"/>
</dbReference>
<dbReference type="CDD" id="cd01949">
    <property type="entry name" value="GGDEF"/>
    <property type="match status" value="1"/>
</dbReference>
<dbReference type="EC" id="3.1.4.52" evidence="5"/>
<keyword evidence="1" id="KW-0812">Transmembrane</keyword>
<dbReference type="CDD" id="cd00130">
    <property type="entry name" value="PAS"/>
    <property type="match status" value="1"/>
</dbReference>
<dbReference type="SMART" id="SM00052">
    <property type="entry name" value="EAL"/>
    <property type="match status" value="1"/>
</dbReference>
<dbReference type="PROSITE" id="PS50883">
    <property type="entry name" value="EAL"/>
    <property type="match status" value="1"/>
</dbReference>
<feature type="transmembrane region" description="Helical" evidence="1">
    <location>
        <begin position="6"/>
        <end position="24"/>
    </location>
</feature>
<dbReference type="STRING" id="673.AL542_10055"/>
<dbReference type="InterPro" id="IPR035919">
    <property type="entry name" value="EAL_sf"/>
</dbReference>
<dbReference type="SMART" id="SM00267">
    <property type="entry name" value="GGDEF"/>
    <property type="match status" value="1"/>
</dbReference>